<proteinExistence type="inferred from homology"/>
<feature type="domain" description="RNA polymerase sigma-70 region 2" evidence="8">
    <location>
        <begin position="23"/>
        <end position="90"/>
    </location>
</feature>
<dbReference type="InterPro" id="IPR007627">
    <property type="entry name" value="RNA_pol_sigma70_r2"/>
</dbReference>
<dbReference type="Gene3D" id="1.10.1740.10">
    <property type="match status" value="1"/>
</dbReference>
<comment type="similarity">
    <text evidence="1 6">Belongs to the sigma-70 factor family. ECF subfamily.</text>
</comment>
<dbReference type="GO" id="GO:0006352">
    <property type="term" value="P:DNA-templated transcription initiation"/>
    <property type="evidence" value="ECO:0007669"/>
    <property type="project" value="InterPro"/>
</dbReference>
<dbReference type="GO" id="GO:0016987">
    <property type="term" value="F:sigma factor activity"/>
    <property type="evidence" value="ECO:0007669"/>
    <property type="project" value="UniProtKB-KW"/>
</dbReference>
<dbReference type="PANTHER" id="PTHR43133:SF8">
    <property type="entry name" value="RNA POLYMERASE SIGMA FACTOR HI_1459-RELATED"/>
    <property type="match status" value="1"/>
</dbReference>
<dbReference type="NCBIfam" id="TIGR02937">
    <property type="entry name" value="sigma70-ECF"/>
    <property type="match status" value="1"/>
</dbReference>
<dbReference type="InterPro" id="IPR013325">
    <property type="entry name" value="RNA_pol_sigma_r2"/>
</dbReference>
<reference evidence="10 11" key="1">
    <citation type="journal article" date="2016" name="Nat. Commun.">
        <title>Thousands of microbial genomes shed light on interconnected biogeochemical processes in an aquifer system.</title>
        <authorList>
            <person name="Anantharaman K."/>
            <person name="Brown C.T."/>
            <person name="Hug L.A."/>
            <person name="Sharon I."/>
            <person name="Castelle C.J."/>
            <person name="Probst A.J."/>
            <person name="Thomas B.C."/>
            <person name="Singh A."/>
            <person name="Wilkins M.J."/>
            <person name="Karaoz U."/>
            <person name="Brodie E.L."/>
            <person name="Williams K.H."/>
            <person name="Hubbard S.S."/>
            <person name="Banfield J.F."/>
        </authorList>
    </citation>
    <scope>NUCLEOTIDE SEQUENCE [LARGE SCALE GENOMIC DNA]</scope>
    <source>
        <strain evidence="11">RIFCSPLOWO2_12_FULL_64_10</strain>
    </source>
</reference>
<gene>
    <name evidence="10" type="ORF">A3F84_11335</name>
</gene>
<dbReference type="InterPro" id="IPR036388">
    <property type="entry name" value="WH-like_DNA-bd_sf"/>
</dbReference>
<evidence type="ECO:0000313" key="11">
    <source>
        <dbReference type="Proteomes" id="UP000178606"/>
    </source>
</evidence>
<dbReference type="InterPro" id="IPR000838">
    <property type="entry name" value="RNA_pol_sigma70_ECF_CS"/>
</dbReference>
<keyword evidence="5 6" id="KW-0804">Transcription</keyword>
<evidence type="ECO:0000256" key="1">
    <source>
        <dbReference type="ARBA" id="ARBA00010641"/>
    </source>
</evidence>
<evidence type="ECO:0000256" key="7">
    <source>
        <dbReference type="SAM" id="MobiDB-lite"/>
    </source>
</evidence>
<dbReference type="PANTHER" id="PTHR43133">
    <property type="entry name" value="RNA POLYMERASE ECF-TYPE SIGMA FACTO"/>
    <property type="match status" value="1"/>
</dbReference>
<dbReference type="PROSITE" id="PS01063">
    <property type="entry name" value="SIGMA70_ECF"/>
    <property type="match status" value="1"/>
</dbReference>
<dbReference type="GO" id="GO:0003677">
    <property type="term" value="F:DNA binding"/>
    <property type="evidence" value="ECO:0007669"/>
    <property type="project" value="UniProtKB-KW"/>
</dbReference>
<protein>
    <recommendedName>
        <fullName evidence="6">RNA polymerase sigma factor</fullName>
    </recommendedName>
</protein>
<evidence type="ECO:0000256" key="6">
    <source>
        <dbReference type="RuleBase" id="RU000716"/>
    </source>
</evidence>
<evidence type="ECO:0000313" key="10">
    <source>
        <dbReference type="EMBL" id="OGG51547.1"/>
    </source>
</evidence>
<evidence type="ECO:0000256" key="5">
    <source>
        <dbReference type="ARBA" id="ARBA00023163"/>
    </source>
</evidence>
<dbReference type="AlphaFoldDB" id="A0A1F6CR15"/>
<dbReference type="Proteomes" id="UP000178606">
    <property type="component" value="Unassembled WGS sequence"/>
</dbReference>
<dbReference type="Pfam" id="PF08281">
    <property type="entry name" value="Sigma70_r4_2"/>
    <property type="match status" value="1"/>
</dbReference>
<name>A0A1F6CR15_HANXR</name>
<dbReference type="SUPFAM" id="SSF88659">
    <property type="entry name" value="Sigma3 and sigma4 domains of RNA polymerase sigma factors"/>
    <property type="match status" value="1"/>
</dbReference>
<dbReference type="InterPro" id="IPR014284">
    <property type="entry name" value="RNA_pol_sigma-70_dom"/>
</dbReference>
<dbReference type="Pfam" id="PF04542">
    <property type="entry name" value="Sigma70_r2"/>
    <property type="match status" value="1"/>
</dbReference>
<keyword evidence="2 6" id="KW-0805">Transcription regulation</keyword>
<keyword evidence="4 6" id="KW-0238">DNA-binding</keyword>
<dbReference type="InterPro" id="IPR013324">
    <property type="entry name" value="RNA_pol_sigma_r3/r4-like"/>
</dbReference>
<feature type="region of interest" description="Disordered" evidence="7">
    <location>
        <begin position="87"/>
        <end position="107"/>
    </location>
</feature>
<keyword evidence="3 6" id="KW-0731">Sigma factor</keyword>
<dbReference type="SUPFAM" id="SSF88946">
    <property type="entry name" value="Sigma2 domain of RNA polymerase sigma factors"/>
    <property type="match status" value="1"/>
</dbReference>
<accession>A0A1F6CR15</accession>
<evidence type="ECO:0000256" key="2">
    <source>
        <dbReference type="ARBA" id="ARBA00023015"/>
    </source>
</evidence>
<dbReference type="InterPro" id="IPR013249">
    <property type="entry name" value="RNA_pol_sigma70_r4_t2"/>
</dbReference>
<sequence length="199" mass="23631">MTPSDESLVERILERDAHAFETLFHRYSEMICHHLTRIVRDRAAADDLVQEVFLRVWDRAEQWNGQGPFRAWLFRIATHQAFNHLRSVQRRREQPLDTPRPPADEEDEGFVPAYLIDASALGPDAALEEAEQRRLLRRFIDELPEEKREVFRMIHDAEMEVREIAEALRIPEGTVKSRLHHARRHLARRWRDIAEEQET</sequence>
<dbReference type="EMBL" id="MFKF01000180">
    <property type="protein sequence ID" value="OGG51547.1"/>
    <property type="molecule type" value="Genomic_DNA"/>
</dbReference>
<evidence type="ECO:0000256" key="3">
    <source>
        <dbReference type="ARBA" id="ARBA00023082"/>
    </source>
</evidence>
<dbReference type="CDD" id="cd06171">
    <property type="entry name" value="Sigma70_r4"/>
    <property type="match status" value="1"/>
</dbReference>
<evidence type="ECO:0000259" key="8">
    <source>
        <dbReference type="Pfam" id="PF04542"/>
    </source>
</evidence>
<feature type="domain" description="RNA polymerase sigma factor 70 region 4 type 2" evidence="9">
    <location>
        <begin position="134"/>
        <end position="186"/>
    </location>
</feature>
<organism evidence="10 11">
    <name type="scientific">Handelsmanbacteria sp. (strain RIFCSPLOWO2_12_FULL_64_10)</name>
    <dbReference type="NCBI Taxonomy" id="1817868"/>
    <lineage>
        <taxon>Bacteria</taxon>
        <taxon>Candidatus Handelsmaniibacteriota</taxon>
    </lineage>
</organism>
<evidence type="ECO:0000256" key="4">
    <source>
        <dbReference type="ARBA" id="ARBA00023125"/>
    </source>
</evidence>
<evidence type="ECO:0000259" key="9">
    <source>
        <dbReference type="Pfam" id="PF08281"/>
    </source>
</evidence>
<comment type="caution">
    <text evidence="10">The sequence shown here is derived from an EMBL/GenBank/DDBJ whole genome shotgun (WGS) entry which is preliminary data.</text>
</comment>
<dbReference type="InterPro" id="IPR039425">
    <property type="entry name" value="RNA_pol_sigma-70-like"/>
</dbReference>
<dbReference type="Gene3D" id="1.10.10.10">
    <property type="entry name" value="Winged helix-like DNA-binding domain superfamily/Winged helix DNA-binding domain"/>
    <property type="match status" value="1"/>
</dbReference>